<accession>A0ABY5GRZ0</accession>
<evidence type="ECO:0000313" key="1">
    <source>
        <dbReference type="EMBL" id="UTW02713.1"/>
    </source>
</evidence>
<proteinExistence type="predicted"/>
<evidence type="ECO:0008006" key="3">
    <source>
        <dbReference type="Google" id="ProtNLM"/>
    </source>
</evidence>
<dbReference type="SUPFAM" id="SSF53448">
    <property type="entry name" value="Nucleotide-diphospho-sugar transferases"/>
    <property type="match status" value="1"/>
</dbReference>
<gene>
    <name evidence="1" type="ORF">KDX31_15370</name>
</gene>
<dbReference type="InterPro" id="IPR029044">
    <property type="entry name" value="Nucleotide-diphossugar_trans"/>
</dbReference>
<dbReference type="Gene3D" id="3.90.550.10">
    <property type="entry name" value="Spore Coat Polysaccharide Biosynthesis Protein SpsA, Chain A"/>
    <property type="match status" value="1"/>
</dbReference>
<protein>
    <recommendedName>
        <fullName evidence="3">Glycosyl transferase family 2</fullName>
    </recommendedName>
</protein>
<dbReference type="EMBL" id="CP073344">
    <property type="protein sequence ID" value="UTW02713.1"/>
    <property type="molecule type" value="Genomic_DNA"/>
</dbReference>
<keyword evidence="2" id="KW-1185">Reference proteome</keyword>
<sequence length="298" mass="34434">MKNIAPVCISTYARIEHLKKTVKALSENKYASDTDLFVFSDGARPGDENKVGLVRGYLSKVTGFRSVNIIERESNNRVYNNRNGLSEILNKYGRCIFLEDDIVTAPGFIEYMNSALDKYENNPSVMSITGYCPPISIPSEYSHDVFALNRFCSWGFAIWKDRYDMIRYLDGGDFNSINIKKISEFGEDIYGMVRSDFLGDIDALDVKAMFFQYKESKATIYPRHSLVQNIGHDGSGIHCGITDRFKHEFLWDKIDDFVFPDDVMIDKGIIDSNFNFRRISLKEKFYNFYKGIFDFRFL</sequence>
<organism evidence="1 2">
    <name type="scientific">Amphritea atlantica</name>
    <dbReference type="NCBI Taxonomy" id="355243"/>
    <lineage>
        <taxon>Bacteria</taxon>
        <taxon>Pseudomonadati</taxon>
        <taxon>Pseudomonadota</taxon>
        <taxon>Gammaproteobacteria</taxon>
        <taxon>Oceanospirillales</taxon>
        <taxon>Oceanospirillaceae</taxon>
        <taxon>Amphritea</taxon>
    </lineage>
</organism>
<name>A0ABY5GRZ0_9GAMM</name>
<reference evidence="1" key="1">
    <citation type="submission" date="2021-04" db="EMBL/GenBank/DDBJ databases">
        <title>Oceanospirillales bacteria with DddD are important DMSP degraders in coastal seawater.</title>
        <authorList>
            <person name="Liu J."/>
        </authorList>
    </citation>
    <scope>NUCLEOTIDE SEQUENCE</scope>
    <source>
        <strain evidence="1">GY6</strain>
    </source>
</reference>
<dbReference type="Proteomes" id="UP001059950">
    <property type="component" value="Chromosome"/>
</dbReference>
<evidence type="ECO:0000313" key="2">
    <source>
        <dbReference type="Proteomes" id="UP001059950"/>
    </source>
</evidence>